<comment type="caution">
    <text evidence="2">The sequence shown here is derived from an EMBL/GenBank/DDBJ whole genome shotgun (WGS) entry which is preliminary data.</text>
</comment>
<organism evidence="2 3">
    <name type="scientific">Novosphingobium anseongense</name>
    <dbReference type="NCBI Taxonomy" id="3133436"/>
    <lineage>
        <taxon>Bacteria</taxon>
        <taxon>Pseudomonadati</taxon>
        <taxon>Pseudomonadota</taxon>
        <taxon>Alphaproteobacteria</taxon>
        <taxon>Sphingomonadales</taxon>
        <taxon>Sphingomonadaceae</taxon>
        <taxon>Novosphingobium</taxon>
    </lineage>
</organism>
<keyword evidence="3" id="KW-1185">Reference proteome</keyword>
<sequence length="114" mass="11888">MTLLRVGGLPREPLAAAAQFYGEALEAIRRALAETPDHLVIAFDPADYTHKAWRLAAVQQLARDHAPVRVNALAGGDEKAIAAALAYLGTAEGVTGQYLPLDGNGAAALLSKNG</sequence>
<dbReference type="Proteomes" id="UP001361239">
    <property type="component" value="Unassembled WGS sequence"/>
</dbReference>
<dbReference type="RefSeq" id="WP_339588563.1">
    <property type="nucleotide sequence ID" value="NZ_JBBHJZ010000004.1"/>
</dbReference>
<dbReference type="InterPro" id="IPR048623">
    <property type="entry name" value="SDR-like_proteobact"/>
</dbReference>
<protein>
    <submittedName>
        <fullName evidence="2">Rossmann fold domain-containing protein</fullName>
    </submittedName>
</protein>
<proteinExistence type="predicted"/>
<evidence type="ECO:0000313" key="3">
    <source>
        <dbReference type="Proteomes" id="UP001361239"/>
    </source>
</evidence>
<evidence type="ECO:0000259" key="1">
    <source>
        <dbReference type="Pfam" id="PF21777"/>
    </source>
</evidence>
<accession>A0ABU8S022</accession>
<name>A0ABU8S022_9SPHN</name>
<gene>
    <name evidence="2" type="ORF">WG901_18370</name>
</gene>
<evidence type="ECO:0000313" key="2">
    <source>
        <dbReference type="EMBL" id="MEJ5978624.1"/>
    </source>
</evidence>
<dbReference type="Pfam" id="PF21777">
    <property type="entry name" value="SDR-like"/>
    <property type="match status" value="1"/>
</dbReference>
<feature type="domain" description="Short chain dehydrogenase-like proteobacteria" evidence="1">
    <location>
        <begin position="4"/>
        <end position="101"/>
    </location>
</feature>
<dbReference type="EMBL" id="JBBHJZ010000004">
    <property type="protein sequence ID" value="MEJ5978624.1"/>
    <property type="molecule type" value="Genomic_DNA"/>
</dbReference>
<reference evidence="2 3" key="1">
    <citation type="submission" date="2024-03" db="EMBL/GenBank/DDBJ databases">
        <authorList>
            <person name="Jo J.-H."/>
        </authorList>
    </citation>
    <scope>NUCLEOTIDE SEQUENCE [LARGE SCALE GENOMIC DNA]</scope>
    <source>
        <strain evidence="2 3">PS1R-30</strain>
    </source>
</reference>